<dbReference type="InterPro" id="IPR003779">
    <property type="entry name" value="CMD-like"/>
</dbReference>
<dbReference type="EMBL" id="JGYV01000001">
    <property type="protein sequence ID" value="KFI65995.1"/>
    <property type="molecule type" value="Genomic_DNA"/>
</dbReference>
<proteinExistence type="predicted"/>
<dbReference type="InterPro" id="IPR029032">
    <property type="entry name" value="AhpD-like"/>
</dbReference>
<sequence length="251" mass="27725">MFEELHRKMNRFWNSDRTLEQTDPQFIRLFSEFAYDEVVHEPAANDPRLDGPDRSIAIIAAIIGAQGMDAFDMMLPVAYGAGVSSVQLKEIIYQATAYVGLAHALPYLKRLNAFLEAHNVALPLENQTQVADEDLAERGARERQAVFGERDGAGDGVPEHIDRWVDAYCFGAYHTRSGLSREQRAMVAVCLLMGQGGCDAQLGECLRGNLVVGNDGRYLVAVMSQCLPYVGFPRVLDALACLRGVVTESRD</sequence>
<dbReference type="RefSeq" id="WP_033517079.1">
    <property type="nucleotide sequence ID" value="NZ_JGYV01000001.1"/>
</dbReference>
<feature type="domain" description="Carboxymuconolactone decarboxylase-like" evidence="1">
    <location>
        <begin position="39"/>
        <end position="105"/>
    </location>
</feature>
<evidence type="ECO:0000313" key="3">
    <source>
        <dbReference type="Proteomes" id="UP000029067"/>
    </source>
</evidence>
<dbReference type="STRING" id="1688.BCUN_0495"/>
<evidence type="ECO:0000259" key="1">
    <source>
        <dbReference type="Pfam" id="PF02627"/>
    </source>
</evidence>
<dbReference type="AlphaFoldDB" id="A0A087B4P5"/>
<organism evidence="2 3">
    <name type="scientific">Bifidobacterium cuniculi</name>
    <dbReference type="NCBI Taxonomy" id="1688"/>
    <lineage>
        <taxon>Bacteria</taxon>
        <taxon>Bacillati</taxon>
        <taxon>Actinomycetota</taxon>
        <taxon>Actinomycetes</taxon>
        <taxon>Bifidobacteriales</taxon>
        <taxon>Bifidobacteriaceae</taxon>
        <taxon>Bifidobacterium</taxon>
    </lineage>
</organism>
<dbReference type="PANTHER" id="PTHR33570">
    <property type="entry name" value="4-CARBOXYMUCONOLACTONE DECARBOXYLASE FAMILY PROTEIN"/>
    <property type="match status" value="1"/>
</dbReference>
<gene>
    <name evidence="2" type="ORF">BCUN_0495</name>
</gene>
<dbReference type="Pfam" id="PF02627">
    <property type="entry name" value="CMD"/>
    <property type="match status" value="2"/>
</dbReference>
<keyword evidence="3" id="KW-1185">Reference proteome</keyword>
<comment type="caution">
    <text evidence="2">The sequence shown here is derived from an EMBL/GenBank/DDBJ whole genome shotgun (WGS) entry which is preliminary data.</text>
</comment>
<dbReference type="Proteomes" id="UP000029067">
    <property type="component" value="Unassembled WGS sequence"/>
</dbReference>
<dbReference type="PANTHER" id="PTHR33570:SF2">
    <property type="entry name" value="CARBOXYMUCONOLACTONE DECARBOXYLASE-LIKE DOMAIN-CONTAINING PROTEIN"/>
    <property type="match status" value="1"/>
</dbReference>
<dbReference type="Gene3D" id="1.20.1290.10">
    <property type="entry name" value="AhpD-like"/>
    <property type="match status" value="1"/>
</dbReference>
<dbReference type="SUPFAM" id="SSF69118">
    <property type="entry name" value="AhpD-like"/>
    <property type="match status" value="1"/>
</dbReference>
<dbReference type="eggNOG" id="COG0599">
    <property type="taxonomic scope" value="Bacteria"/>
</dbReference>
<dbReference type="OrthoDB" id="9802489at2"/>
<reference evidence="2 3" key="1">
    <citation type="submission" date="2014-03" db="EMBL/GenBank/DDBJ databases">
        <title>Genomics of Bifidobacteria.</title>
        <authorList>
            <person name="Ventura M."/>
            <person name="Milani C."/>
            <person name="Lugli G.A."/>
        </authorList>
    </citation>
    <scope>NUCLEOTIDE SEQUENCE [LARGE SCALE GENOMIC DNA]</scope>
    <source>
        <strain evidence="2 3">LMG 10738</strain>
    </source>
</reference>
<accession>A0A087B4P5</accession>
<feature type="domain" description="Carboxymuconolactone decarboxylase-like" evidence="1">
    <location>
        <begin position="162"/>
        <end position="242"/>
    </location>
</feature>
<name>A0A087B4P5_9BIFI</name>
<dbReference type="InterPro" id="IPR052512">
    <property type="entry name" value="4CMD/NDH-1_regulator"/>
</dbReference>
<protein>
    <submittedName>
        <fullName evidence="2">Carboxymuconolactone decarboxylase family protein</fullName>
    </submittedName>
</protein>
<dbReference type="GO" id="GO:0051920">
    <property type="term" value="F:peroxiredoxin activity"/>
    <property type="evidence" value="ECO:0007669"/>
    <property type="project" value="InterPro"/>
</dbReference>
<evidence type="ECO:0000313" key="2">
    <source>
        <dbReference type="EMBL" id="KFI65995.1"/>
    </source>
</evidence>